<comment type="caution">
    <text evidence="4">The sequence shown here is derived from an EMBL/GenBank/DDBJ whole genome shotgun (WGS) entry which is preliminary data.</text>
</comment>
<evidence type="ECO:0000259" key="2">
    <source>
        <dbReference type="Pfam" id="PF02771"/>
    </source>
</evidence>
<evidence type="ECO:0000313" key="5">
    <source>
        <dbReference type="Proteomes" id="UP000571950"/>
    </source>
</evidence>
<dbReference type="InterPro" id="IPR046373">
    <property type="entry name" value="Acyl-CoA_Oxase/DH_mid-dom_sf"/>
</dbReference>
<dbReference type="Pfam" id="PF08028">
    <property type="entry name" value="Acyl-CoA_dh_2"/>
    <property type="match status" value="1"/>
</dbReference>
<dbReference type="GO" id="GO:0050660">
    <property type="term" value="F:flavin adenine dinucleotide binding"/>
    <property type="evidence" value="ECO:0007669"/>
    <property type="project" value="InterPro"/>
</dbReference>
<keyword evidence="1 4" id="KW-0560">Oxidoreductase</keyword>
<accession>A0A7W6BN75</accession>
<dbReference type="PANTHER" id="PTHR43884:SF12">
    <property type="entry name" value="ISOVALERYL-COA DEHYDROGENASE, MITOCHONDRIAL-RELATED"/>
    <property type="match status" value="1"/>
</dbReference>
<evidence type="ECO:0000313" key="4">
    <source>
        <dbReference type="EMBL" id="MBB3928232.1"/>
    </source>
</evidence>
<keyword evidence="4" id="KW-0503">Monooxygenase</keyword>
<evidence type="ECO:0000256" key="1">
    <source>
        <dbReference type="ARBA" id="ARBA00023002"/>
    </source>
</evidence>
<proteinExistence type="predicted"/>
<protein>
    <submittedName>
        <fullName evidence="4">3-hydroxy-9,10-secoandrosta-1,3,5(10)-triene-9, 17-dione monooxygenase</fullName>
        <ecNumber evidence="4">1.14.14.12</ecNumber>
    </submittedName>
</protein>
<reference evidence="4 5" key="1">
    <citation type="submission" date="2020-08" db="EMBL/GenBank/DDBJ databases">
        <title>Genomic Encyclopedia of Type Strains, Phase IV (KMG-IV): sequencing the most valuable type-strain genomes for metagenomic binning, comparative biology and taxonomic classification.</title>
        <authorList>
            <person name="Goeker M."/>
        </authorList>
    </citation>
    <scope>NUCLEOTIDE SEQUENCE [LARGE SCALE GENOMIC DNA]</scope>
    <source>
        <strain evidence="4 5">DSM 26189</strain>
    </source>
</reference>
<dbReference type="GO" id="GO:0036383">
    <property type="term" value="F:3-hydroxy-9,10-secoandrosta-1,3,5(10)-triene-9,17-dione monooxygenase activity"/>
    <property type="evidence" value="ECO:0007669"/>
    <property type="project" value="UniProtKB-EC"/>
</dbReference>
<feature type="domain" description="Acyl-CoA dehydrogenase C-terminal" evidence="3">
    <location>
        <begin position="239"/>
        <end position="365"/>
    </location>
</feature>
<dbReference type="Gene3D" id="2.40.110.10">
    <property type="entry name" value="Butyryl-CoA Dehydrogenase, subunit A, domain 2"/>
    <property type="match status" value="1"/>
</dbReference>
<gene>
    <name evidence="4" type="ORF">GGR43_003976</name>
</gene>
<feature type="domain" description="Acyl-CoA dehydrogenase/oxidase N-terminal" evidence="2">
    <location>
        <begin position="8"/>
        <end position="104"/>
    </location>
</feature>
<dbReference type="InterPro" id="IPR037069">
    <property type="entry name" value="AcylCoA_DH/ox_N_sf"/>
</dbReference>
<evidence type="ECO:0000259" key="3">
    <source>
        <dbReference type="Pfam" id="PF08028"/>
    </source>
</evidence>
<dbReference type="Gene3D" id="1.10.540.10">
    <property type="entry name" value="Acyl-CoA dehydrogenase/oxidase, N-terminal domain"/>
    <property type="match status" value="1"/>
</dbReference>
<dbReference type="Pfam" id="PF02771">
    <property type="entry name" value="Acyl-CoA_dh_N"/>
    <property type="match status" value="1"/>
</dbReference>
<dbReference type="InterPro" id="IPR009100">
    <property type="entry name" value="AcylCoA_DH/oxidase_NM_dom_sf"/>
</dbReference>
<dbReference type="GO" id="GO:0003995">
    <property type="term" value="F:acyl-CoA dehydrogenase activity"/>
    <property type="evidence" value="ECO:0007669"/>
    <property type="project" value="TreeGrafter"/>
</dbReference>
<dbReference type="AlphaFoldDB" id="A0A7W6BN75"/>
<organism evidence="4 5">
    <name type="scientific">Sphingobium jiangsuense</name>
    <dbReference type="NCBI Taxonomy" id="870476"/>
    <lineage>
        <taxon>Bacteria</taxon>
        <taxon>Pseudomonadati</taxon>
        <taxon>Pseudomonadota</taxon>
        <taxon>Alphaproteobacteria</taxon>
        <taxon>Sphingomonadales</taxon>
        <taxon>Sphingomonadaceae</taxon>
        <taxon>Sphingobium</taxon>
    </lineage>
</organism>
<dbReference type="PANTHER" id="PTHR43884">
    <property type="entry name" value="ACYL-COA DEHYDROGENASE"/>
    <property type="match status" value="1"/>
</dbReference>
<name>A0A7W6BN75_9SPHN</name>
<dbReference type="PIRSF" id="PIRSF016578">
    <property type="entry name" value="HsaA"/>
    <property type="match status" value="1"/>
</dbReference>
<dbReference type="InterPro" id="IPR013786">
    <property type="entry name" value="AcylCoA_DH/ox_N"/>
</dbReference>
<dbReference type="Proteomes" id="UP000571950">
    <property type="component" value="Unassembled WGS sequence"/>
</dbReference>
<sequence>MKMIADALIDRARALAAEIRERGVEIDSASKLPDDIVRQYIDLDLVSVLTPRMFGGSELGLETACDIIKIIAAEDLGAAWVLAFYIGHNWIHCQFPEEAQREIYANGPSPCTAGVLAPTLKLRAVDGGYRVSGRNGWNSGAPHAQWIMGTGMVVEGDGPKGPISFIVPVGDVEVIDTWDVQGMRASGSWDVVYDDVFIPAHRTVATASLFSGDTPGSRLHANSLYGRPLTLVTFTYSLAPFIGALRGVVDDFLNTTRVRVGTNDGKAVNQKPTAHMRAGRGESSYATAQVLFADLMRLALSPEAATMGIEGRIEFKARSAALVGHCKEAVNDLVAGSGANAFRTSSIMQRAFRNVNMIGVHAFFDNDSSMEGYGRMLLGLEPNVAV</sequence>
<dbReference type="RefSeq" id="WP_188073521.1">
    <property type="nucleotide sequence ID" value="NZ_BSPS01000011.1"/>
</dbReference>
<dbReference type="SUPFAM" id="SSF56645">
    <property type="entry name" value="Acyl-CoA dehydrogenase NM domain-like"/>
    <property type="match status" value="1"/>
</dbReference>
<dbReference type="EC" id="1.14.14.12" evidence="4"/>
<dbReference type="Gene3D" id="1.20.140.10">
    <property type="entry name" value="Butyryl-CoA Dehydrogenase, subunit A, domain 3"/>
    <property type="match status" value="1"/>
</dbReference>
<dbReference type="InterPro" id="IPR013107">
    <property type="entry name" value="Acyl-CoA_DH_C"/>
</dbReference>
<dbReference type="EMBL" id="JACIDT010000021">
    <property type="protein sequence ID" value="MBB3928232.1"/>
    <property type="molecule type" value="Genomic_DNA"/>
</dbReference>
<keyword evidence="5" id="KW-1185">Reference proteome</keyword>